<comment type="caution">
    <text evidence="2">The sequence shown here is derived from an EMBL/GenBank/DDBJ whole genome shotgun (WGS) entry which is preliminary data.</text>
</comment>
<dbReference type="Proteomes" id="UP000247780">
    <property type="component" value="Unassembled WGS sequence"/>
</dbReference>
<proteinExistence type="predicted"/>
<dbReference type="EMBL" id="QICQ01000029">
    <property type="protein sequence ID" value="PXV77293.1"/>
    <property type="molecule type" value="Genomic_DNA"/>
</dbReference>
<feature type="region of interest" description="Disordered" evidence="1">
    <location>
        <begin position="1"/>
        <end position="22"/>
    </location>
</feature>
<organism evidence="2 3">
    <name type="scientific">Nitrosomonas eutropha</name>
    <dbReference type="NCBI Taxonomy" id="916"/>
    <lineage>
        <taxon>Bacteria</taxon>
        <taxon>Pseudomonadati</taxon>
        <taxon>Pseudomonadota</taxon>
        <taxon>Betaproteobacteria</taxon>
        <taxon>Nitrosomonadales</taxon>
        <taxon>Nitrosomonadaceae</taxon>
        <taxon>Nitrosomonas</taxon>
    </lineage>
</organism>
<sequence length="76" mass="8409">MKINQISPGHTELAAGVAQKKVDRTDNAKVSTAGKNNSIQSAHFYQELRHRMLAAKLLMLRKLPKSSKPLAKVVSR</sequence>
<gene>
    <name evidence="2" type="ORF">C8R14_12910</name>
</gene>
<name>A0ABX5M4L7_9PROT</name>
<evidence type="ECO:0000256" key="1">
    <source>
        <dbReference type="SAM" id="MobiDB-lite"/>
    </source>
</evidence>
<evidence type="ECO:0000313" key="3">
    <source>
        <dbReference type="Proteomes" id="UP000247780"/>
    </source>
</evidence>
<evidence type="ECO:0000313" key="2">
    <source>
        <dbReference type="EMBL" id="PXV77293.1"/>
    </source>
</evidence>
<reference evidence="2 3" key="1">
    <citation type="submission" date="2018-04" db="EMBL/GenBank/DDBJ databases">
        <title>Active sludge and wastewater microbial communities from Klosterneuburg, Austria.</title>
        <authorList>
            <person name="Wagner M."/>
        </authorList>
    </citation>
    <scope>NUCLEOTIDE SEQUENCE [LARGE SCALE GENOMIC DNA]</scope>
    <source>
        <strain evidence="2 3">Nm 57</strain>
    </source>
</reference>
<keyword evidence="3" id="KW-1185">Reference proteome</keyword>
<protein>
    <submittedName>
        <fullName evidence="2">Uncharacterized protein</fullName>
    </submittedName>
</protein>
<accession>A0ABX5M4L7</accession>